<accession>A0A8S1H4K6</accession>
<evidence type="ECO:0000256" key="1">
    <source>
        <dbReference type="SAM" id="MobiDB-lite"/>
    </source>
</evidence>
<dbReference type="Proteomes" id="UP000835052">
    <property type="component" value="Unassembled WGS sequence"/>
</dbReference>
<gene>
    <name evidence="2" type="ORF">CAUJ_LOCUS6151</name>
</gene>
<evidence type="ECO:0000313" key="2">
    <source>
        <dbReference type="EMBL" id="CAD6190232.1"/>
    </source>
</evidence>
<dbReference type="GO" id="GO:0005777">
    <property type="term" value="C:peroxisome"/>
    <property type="evidence" value="ECO:0007669"/>
    <property type="project" value="InterPro"/>
</dbReference>
<sequence>MDNKYCNEMSVYGIIPKGGPTDDDLSDEDFLVTVDTKITYISRYYRHVFVLDLSPSTIVADEESDCCLCTRLMKSLRTSMVSAVKGFLIQGVLLTESNVHKIISTVTEKFKVLFTRLYEFAHPILNRWGRLKRRYKNYKFDSVCETSIGDTDSLIEDYDFRQLNPVKNPGPEEKPPRPPNIMSYPRGTWNLYDEGQEGFPAGAVVEGYILPEWSLIFMLRIGLISTQMLPENTQSNVILITDAVCGIPDAAALQKVLTQLRSYTIACSFIQLQSHSSSEPVFGHVASCELFHFLAMATFGTYLPNCKCVSGEDYVVEEEDYEKDNDSGEDSDEYVEEPLAVRLKTVQKLEASQYEEEAYVSLNSYHRALICWCFQNALADNEHITKTIMAINPEFAQLHKQGVERHCRLATVYRSNLHQLLYVRLREGFTLKSAHVSEDGNLIHVVLCLPFRPLVFLEYSIWSPWPAERCERHDVKVELVIQAPYNELKDLLTEGQYLDPARLNLTKSVVDSIIEADRLLLHIHSFNTAVPFYTIPRGVTTEYALFSVHERTVIRQPNTCLGPHEEAKTRCFIDFWRVLLELNDSTWQKWVHTHSERVVLAVDGLPFEAFNTTRTLQLPCFRAFTVLLECIKKHSSFCLVNRSTFVTFCGTRKDGSPEYFYMTRICLEPPCVVLKTAFLGGINTSVRRRVVDEFRVRLLGLKFEVEKKDQADEDDDDSDDSDVPSESEGARGGLPVLNVIRRPMERIMVRYREVPADLRMIVRVQEETVDEDEIKLITLHNAIAKCLVCRRTVIVLTDYGVTGGAFEARPVADFILNVLVKRRLREHFKPAWTQNNIFSLCRQVFSQSSYVLEQFIMFPATTVSIPLMRRRGNAQRGRKQCTIYPMPSRESSRALALVTELWTEPDAVDATGQQVLQFFI</sequence>
<dbReference type="EMBL" id="CAJGYM010000014">
    <property type="protein sequence ID" value="CAD6190232.1"/>
    <property type="molecule type" value="Genomic_DNA"/>
</dbReference>
<comment type="caution">
    <text evidence="2">The sequence shown here is derived from an EMBL/GenBank/DDBJ whole genome shotgun (WGS) entry which is preliminary data.</text>
</comment>
<dbReference type="OrthoDB" id="43547at2759"/>
<evidence type="ECO:0008006" key="4">
    <source>
        <dbReference type="Google" id="ProtNLM"/>
    </source>
</evidence>
<proteinExistence type="predicted"/>
<feature type="compositionally biased region" description="Acidic residues" evidence="1">
    <location>
        <begin position="711"/>
        <end position="725"/>
    </location>
</feature>
<dbReference type="PANTHER" id="PTHR14918">
    <property type="entry name" value="KICSTOR COMPLEX PROTEIN SZT2"/>
    <property type="match status" value="1"/>
</dbReference>
<dbReference type="InterPro" id="IPR033228">
    <property type="entry name" value="SZT2"/>
</dbReference>
<keyword evidence="3" id="KW-1185">Reference proteome</keyword>
<feature type="region of interest" description="Disordered" evidence="1">
    <location>
        <begin position="709"/>
        <end position="732"/>
    </location>
</feature>
<organism evidence="2 3">
    <name type="scientific">Caenorhabditis auriculariae</name>
    <dbReference type="NCBI Taxonomy" id="2777116"/>
    <lineage>
        <taxon>Eukaryota</taxon>
        <taxon>Metazoa</taxon>
        <taxon>Ecdysozoa</taxon>
        <taxon>Nematoda</taxon>
        <taxon>Chromadorea</taxon>
        <taxon>Rhabditida</taxon>
        <taxon>Rhabditina</taxon>
        <taxon>Rhabditomorpha</taxon>
        <taxon>Rhabditoidea</taxon>
        <taxon>Rhabditidae</taxon>
        <taxon>Peloderinae</taxon>
        <taxon>Caenorhabditis</taxon>
    </lineage>
</organism>
<reference evidence="2" key="1">
    <citation type="submission" date="2020-10" db="EMBL/GenBank/DDBJ databases">
        <authorList>
            <person name="Kikuchi T."/>
        </authorList>
    </citation>
    <scope>NUCLEOTIDE SEQUENCE</scope>
    <source>
        <strain evidence="2">NKZ352</strain>
    </source>
</reference>
<dbReference type="PANTHER" id="PTHR14918:SF3">
    <property type="entry name" value="KICSTOR COMPLEX PROTEIN SZT2"/>
    <property type="match status" value="1"/>
</dbReference>
<name>A0A8S1H4K6_9PELO</name>
<dbReference type="AlphaFoldDB" id="A0A8S1H4K6"/>
<evidence type="ECO:0000313" key="3">
    <source>
        <dbReference type="Proteomes" id="UP000835052"/>
    </source>
</evidence>
<protein>
    <recommendedName>
        <fullName evidence="4">Protein SZT2</fullName>
    </recommendedName>
</protein>